<dbReference type="RefSeq" id="WP_326509535.1">
    <property type="nucleotide sequence ID" value="NZ_JAWIIV010000039.1"/>
</dbReference>
<feature type="transmembrane region" description="Helical" evidence="1">
    <location>
        <begin position="307"/>
        <end position="324"/>
    </location>
</feature>
<accession>A0ABU6JIL1</accession>
<comment type="caution">
    <text evidence="2">The sequence shown here is derived from an EMBL/GenBank/DDBJ whole genome shotgun (WGS) entry which is preliminary data.</text>
</comment>
<feature type="transmembrane region" description="Helical" evidence="1">
    <location>
        <begin position="330"/>
        <end position="350"/>
    </location>
</feature>
<feature type="transmembrane region" description="Helical" evidence="1">
    <location>
        <begin position="185"/>
        <end position="214"/>
    </location>
</feature>
<dbReference type="Proteomes" id="UP001352263">
    <property type="component" value="Unassembled WGS sequence"/>
</dbReference>
<keyword evidence="3" id="KW-1185">Reference proteome</keyword>
<keyword evidence="1" id="KW-1133">Transmembrane helix</keyword>
<feature type="transmembrane region" description="Helical" evidence="1">
    <location>
        <begin position="278"/>
        <end position="295"/>
    </location>
</feature>
<gene>
    <name evidence="2" type="ORF">RY831_27500</name>
</gene>
<keyword evidence="1" id="KW-0472">Membrane</keyword>
<proteinExistence type="predicted"/>
<keyword evidence="1" id="KW-0812">Transmembrane</keyword>
<feature type="transmembrane region" description="Helical" evidence="1">
    <location>
        <begin position="103"/>
        <end position="127"/>
    </location>
</feature>
<dbReference type="EMBL" id="JAWIIV010000039">
    <property type="protein sequence ID" value="MEC4722909.1"/>
    <property type="molecule type" value="Genomic_DNA"/>
</dbReference>
<name>A0ABU6JIL1_9BURK</name>
<evidence type="ECO:0008006" key="4">
    <source>
        <dbReference type="Google" id="ProtNLM"/>
    </source>
</evidence>
<feature type="transmembrane region" description="Helical" evidence="1">
    <location>
        <begin position="221"/>
        <end position="239"/>
    </location>
</feature>
<evidence type="ECO:0000256" key="1">
    <source>
        <dbReference type="SAM" id="Phobius"/>
    </source>
</evidence>
<sequence>MFNNNQQQSAIDHGKGNRMPASIAAVLAAAAMGIVLHALYGHSWNETSGHAIGSDDAYISYRYALNFFKGAGLVFNPGEYVEGYSNFLYVLLVTPALLVSQDFIYPFSMALNILLFMIAALLFHGFLSRSLGRRMAIAGTALLAINPFIWANAATGLETMLVLVSILLAWILAERYLRTESRRDLHLLIAALVLSILCRIDGFLLPMLVVVYLAAKSKYRAALACFAGILISMGLYTLWRLYYYDDIIGNTYYAKVSGPLLDRFRSGLTYFMQNMPRGALWVYFAAIAAAVFGLLRRPAALFQKLNFAILYCTAWLAYLLYIGGDIYFERFFIGIYPMGIFLLLSACATLRMPPQMAKALLGVLLFLQLIPVVQDGRFSYASQRYDGWKTLGEHLRKHHPGQTLAIDAAGKVPYFSNLTTIDMLGLNDKTIGKKKIDTGSFHAGHNKFDPQYVLSKKPDLIAAWILPSLDMAWGLTHNVIRDAYTVRYLVNLSRDDRGERNIIDVSGLPDESIKKLIASGYGYAVLGRKTAHGQAGNGRP</sequence>
<evidence type="ECO:0000313" key="3">
    <source>
        <dbReference type="Proteomes" id="UP001352263"/>
    </source>
</evidence>
<organism evidence="2 3">
    <name type="scientific">Noviherbaspirillum album</name>
    <dbReference type="NCBI Taxonomy" id="3080276"/>
    <lineage>
        <taxon>Bacteria</taxon>
        <taxon>Pseudomonadati</taxon>
        <taxon>Pseudomonadota</taxon>
        <taxon>Betaproteobacteria</taxon>
        <taxon>Burkholderiales</taxon>
        <taxon>Oxalobacteraceae</taxon>
        <taxon>Noviherbaspirillum</taxon>
    </lineage>
</organism>
<evidence type="ECO:0000313" key="2">
    <source>
        <dbReference type="EMBL" id="MEC4722909.1"/>
    </source>
</evidence>
<reference evidence="2 3" key="1">
    <citation type="submission" date="2023-10" db="EMBL/GenBank/DDBJ databases">
        <title>Noviherbaspirillum sp. CPCC 100848 genome assembly.</title>
        <authorList>
            <person name="Li X.Y."/>
            <person name="Fang X.M."/>
        </authorList>
    </citation>
    <scope>NUCLEOTIDE SEQUENCE [LARGE SCALE GENOMIC DNA]</scope>
    <source>
        <strain evidence="2 3">CPCC 100848</strain>
    </source>
</reference>
<feature type="transmembrane region" description="Helical" evidence="1">
    <location>
        <begin position="148"/>
        <end position="173"/>
    </location>
</feature>
<protein>
    <recommendedName>
        <fullName evidence="4">Glycosyltransferase RgtA/B/C/D-like domain-containing protein</fullName>
    </recommendedName>
</protein>
<feature type="transmembrane region" description="Helical" evidence="1">
    <location>
        <begin position="21"/>
        <end position="40"/>
    </location>
</feature>